<sequence length="176" mass="20134">MAEASFDCNIVLHYTSNLNFYLFFEFLGNGFHNRVAEVIAYIERIRQRYFGKWVCGLCAEAVKDEIVRSERVVCTQKAMAKHMNFYKNFKASGPHPNPTVHLISALRQILRRTLDSPRVRSTPKSPTKTRTKIHGSVLTTSESCFPTSLKGCDEGNTWVISWIKMEAGSRNKDKKI</sequence>
<protein>
    <submittedName>
        <fullName evidence="1">Uncharacterized protein</fullName>
    </submittedName>
</protein>
<dbReference type="PANTHER" id="PTHR33108:SF32">
    <property type="entry name" value="DUF1677 FAMILY PROTEIN (DUF1677)"/>
    <property type="match status" value="1"/>
</dbReference>
<proteinExistence type="predicted"/>
<dbReference type="EMBL" id="KN652368">
    <property type="protein sequence ID" value="KHN28861.1"/>
    <property type="molecule type" value="Genomic_DNA"/>
</dbReference>
<accession>A0A0B2R3W9</accession>
<dbReference type="Pfam" id="PF07911">
    <property type="entry name" value="DUF1677"/>
    <property type="match status" value="1"/>
</dbReference>
<dbReference type="Proteomes" id="UP000053555">
    <property type="component" value="Unassembled WGS sequence"/>
</dbReference>
<gene>
    <name evidence="1" type="ORF">glysoja_037789</name>
</gene>
<dbReference type="AlphaFoldDB" id="A0A0B2R3W9"/>
<evidence type="ECO:0000313" key="1">
    <source>
        <dbReference type="EMBL" id="KHN28861.1"/>
    </source>
</evidence>
<dbReference type="PANTHER" id="PTHR33108">
    <property type="entry name" value="OS01G0745000 PROTEIN"/>
    <property type="match status" value="1"/>
</dbReference>
<reference evidence="1" key="1">
    <citation type="submission" date="2014-07" db="EMBL/GenBank/DDBJ databases">
        <title>Identification of a novel salt tolerance gene in wild soybean by whole-genome sequencing.</title>
        <authorList>
            <person name="Lam H.-M."/>
            <person name="Qi X."/>
            <person name="Li M.-W."/>
            <person name="Liu X."/>
            <person name="Xie M."/>
            <person name="Ni M."/>
            <person name="Xu X."/>
        </authorList>
    </citation>
    <scope>NUCLEOTIDE SEQUENCE [LARGE SCALE GENOMIC DNA]</scope>
    <source>
        <tissue evidence="1">Root</tissue>
    </source>
</reference>
<dbReference type="InterPro" id="IPR012876">
    <property type="entry name" value="DUF1677_pln"/>
</dbReference>
<name>A0A0B2R3W9_GLYSO</name>
<organism evidence="1">
    <name type="scientific">Glycine soja</name>
    <name type="common">Wild soybean</name>
    <dbReference type="NCBI Taxonomy" id="3848"/>
    <lineage>
        <taxon>Eukaryota</taxon>
        <taxon>Viridiplantae</taxon>
        <taxon>Streptophyta</taxon>
        <taxon>Embryophyta</taxon>
        <taxon>Tracheophyta</taxon>
        <taxon>Spermatophyta</taxon>
        <taxon>Magnoliopsida</taxon>
        <taxon>eudicotyledons</taxon>
        <taxon>Gunneridae</taxon>
        <taxon>Pentapetalae</taxon>
        <taxon>rosids</taxon>
        <taxon>fabids</taxon>
        <taxon>Fabales</taxon>
        <taxon>Fabaceae</taxon>
        <taxon>Papilionoideae</taxon>
        <taxon>50 kb inversion clade</taxon>
        <taxon>NPAAA clade</taxon>
        <taxon>indigoferoid/millettioid clade</taxon>
        <taxon>Phaseoleae</taxon>
        <taxon>Glycine</taxon>
        <taxon>Glycine subgen. Soja</taxon>
    </lineage>
</organism>